<evidence type="ECO:0000313" key="2">
    <source>
        <dbReference type="Proteomes" id="UP001431221"/>
    </source>
</evidence>
<name>A0ABT0H152_9HYPH</name>
<organism evidence="1 2">
    <name type="scientific">Roseibium sediminicola</name>
    <dbReference type="NCBI Taxonomy" id="2933272"/>
    <lineage>
        <taxon>Bacteria</taxon>
        <taxon>Pseudomonadati</taxon>
        <taxon>Pseudomonadota</taxon>
        <taxon>Alphaproteobacteria</taxon>
        <taxon>Hyphomicrobiales</taxon>
        <taxon>Stappiaceae</taxon>
        <taxon>Roseibium</taxon>
    </lineage>
</organism>
<sequence>MGLQTKAEACGDALEAEDTAFPQNLIPAPAERLHQTATGKVIGRDGGAFELLVSGNKMRGRRAVSCLIAPQASDTVALLSTSEGLFITDVLARPEDTEQPLRINAERADGKQQDIVLSAGNLRIDAEDGLEASGKRLSFRFDSMLMTSQQLALVGKKLMTSMLDIVTNARTRMASFETTSTKARNRIDRVTETDQLKAGSIQTQADTVALTQAESAVFVAKEDIRLDGKRISMG</sequence>
<accession>A0ABT0H152</accession>
<dbReference type="RefSeq" id="WP_248157980.1">
    <property type="nucleotide sequence ID" value="NZ_JALNMJ010000021.1"/>
</dbReference>
<protein>
    <submittedName>
        <fullName evidence="1">DUF3540 domain-containing protein</fullName>
    </submittedName>
</protein>
<keyword evidence="2" id="KW-1185">Reference proteome</keyword>
<comment type="caution">
    <text evidence="1">The sequence shown here is derived from an EMBL/GenBank/DDBJ whole genome shotgun (WGS) entry which is preliminary data.</text>
</comment>
<dbReference type="Proteomes" id="UP001431221">
    <property type="component" value="Unassembled WGS sequence"/>
</dbReference>
<reference evidence="1" key="1">
    <citation type="submission" date="2022-04" db="EMBL/GenBank/DDBJ databases">
        <title>Roseibium sp. CAU 1639 isolated from mud.</title>
        <authorList>
            <person name="Kim W."/>
        </authorList>
    </citation>
    <scope>NUCLEOTIDE SEQUENCE</scope>
    <source>
        <strain evidence="1">CAU 1639</strain>
    </source>
</reference>
<dbReference type="InterPro" id="IPR021927">
    <property type="entry name" value="DUF3540"/>
</dbReference>
<evidence type="ECO:0000313" key="1">
    <source>
        <dbReference type="EMBL" id="MCK7615042.1"/>
    </source>
</evidence>
<dbReference type="EMBL" id="JALNMJ010000021">
    <property type="protein sequence ID" value="MCK7615042.1"/>
    <property type="molecule type" value="Genomic_DNA"/>
</dbReference>
<gene>
    <name evidence="1" type="ORF">M0H32_22990</name>
</gene>
<proteinExistence type="predicted"/>
<dbReference type="Pfam" id="PF12059">
    <property type="entry name" value="DUF3540"/>
    <property type="match status" value="1"/>
</dbReference>